<name>A0A0F8WHF7_9ZZZZ</name>
<sequence length="143" mass="16945">VAFFNFCLTIPLEKRLKHYIYDKWIIAKYPGAVKYCHNGNRYIGKGIIDILKLRTLLRKFVNFSLKKMKITRKYGINSNTPLSYWYNSNAEVKKHIDDYFDQNINRLDKYSELQNDCGKLYSIGNGLEKIQVITLLGVMKRYF</sequence>
<organism evidence="1">
    <name type="scientific">marine sediment metagenome</name>
    <dbReference type="NCBI Taxonomy" id="412755"/>
    <lineage>
        <taxon>unclassified sequences</taxon>
        <taxon>metagenomes</taxon>
        <taxon>ecological metagenomes</taxon>
    </lineage>
</organism>
<dbReference type="AlphaFoldDB" id="A0A0F8WHF7"/>
<feature type="non-terminal residue" evidence="1">
    <location>
        <position position="1"/>
    </location>
</feature>
<accession>A0A0F8WHF7</accession>
<comment type="caution">
    <text evidence="1">The sequence shown here is derived from an EMBL/GenBank/DDBJ whole genome shotgun (WGS) entry which is preliminary data.</text>
</comment>
<reference evidence="1" key="1">
    <citation type="journal article" date="2015" name="Nature">
        <title>Complex archaea that bridge the gap between prokaryotes and eukaryotes.</title>
        <authorList>
            <person name="Spang A."/>
            <person name="Saw J.H."/>
            <person name="Jorgensen S.L."/>
            <person name="Zaremba-Niedzwiedzka K."/>
            <person name="Martijn J."/>
            <person name="Lind A.E."/>
            <person name="van Eijk R."/>
            <person name="Schleper C."/>
            <person name="Guy L."/>
            <person name="Ettema T.J."/>
        </authorList>
    </citation>
    <scope>NUCLEOTIDE SEQUENCE</scope>
</reference>
<proteinExistence type="predicted"/>
<protein>
    <submittedName>
        <fullName evidence="1">Uncharacterized protein</fullName>
    </submittedName>
</protein>
<gene>
    <name evidence="1" type="ORF">LCGC14_3065820</name>
</gene>
<evidence type="ECO:0000313" key="1">
    <source>
        <dbReference type="EMBL" id="KKK56307.1"/>
    </source>
</evidence>
<dbReference type="EMBL" id="LAZR01065061">
    <property type="protein sequence ID" value="KKK56307.1"/>
    <property type="molecule type" value="Genomic_DNA"/>
</dbReference>